<comment type="caution">
    <text evidence="2">The sequence shown here is derived from an EMBL/GenBank/DDBJ whole genome shotgun (WGS) entry which is preliminary data.</text>
</comment>
<dbReference type="Proteomes" id="UP001610335">
    <property type="component" value="Unassembled WGS sequence"/>
</dbReference>
<feature type="region of interest" description="Disordered" evidence="1">
    <location>
        <begin position="61"/>
        <end position="87"/>
    </location>
</feature>
<evidence type="ECO:0000313" key="3">
    <source>
        <dbReference type="Proteomes" id="UP001610335"/>
    </source>
</evidence>
<evidence type="ECO:0000313" key="2">
    <source>
        <dbReference type="EMBL" id="KAL2814362.1"/>
    </source>
</evidence>
<dbReference type="EMBL" id="JBFXLS010000128">
    <property type="protein sequence ID" value="KAL2814362.1"/>
    <property type="molecule type" value="Genomic_DNA"/>
</dbReference>
<organism evidence="2 3">
    <name type="scientific">Aspergillus cavernicola</name>
    <dbReference type="NCBI Taxonomy" id="176166"/>
    <lineage>
        <taxon>Eukaryota</taxon>
        <taxon>Fungi</taxon>
        <taxon>Dikarya</taxon>
        <taxon>Ascomycota</taxon>
        <taxon>Pezizomycotina</taxon>
        <taxon>Eurotiomycetes</taxon>
        <taxon>Eurotiomycetidae</taxon>
        <taxon>Eurotiales</taxon>
        <taxon>Aspergillaceae</taxon>
        <taxon>Aspergillus</taxon>
        <taxon>Aspergillus subgen. Nidulantes</taxon>
    </lineage>
</organism>
<reference evidence="2 3" key="1">
    <citation type="submission" date="2024-07" db="EMBL/GenBank/DDBJ databases">
        <title>Section-level genome sequencing and comparative genomics of Aspergillus sections Usti and Cavernicolus.</title>
        <authorList>
            <consortium name="Lawrence Berkeley National Laboratory"/>
            <person name="Nybo J.L."/>
            <person name="Vesth T.C."/>
            <person name="Theobald S."/>
            <person name="Frisvad J.C."/>
            <person name="Larsen T.O."/>
            <person name="Kjaerboelling I."/>
            <person name="Rothschild-Mancinelli K."/>
            <person name="Lyhne E.K."/>
            <person name="Kogle M.E."/>
            <person name="Barry K."/>
            <person name="Clum A."/>
            <person name="Na H."/>
            <person name="Ledsgaard L."/>
            <person name="Lin J."/>
            <person name="Lipzen A."/>
            <person name="Kuo A."/>
            <person name="Riley R."/>
            <person name="Mondo S."/>
            <person name="LaButti K."/>
            <person name="Haridas S."/>
            <person name="Pangalinan J."/>
            <person name="Salamov A.A."/>
            <person name="Simmons B.A."/>
            <person name="Magnuson J.K."/>
            <person name="Chen J."/>
            <person name="Drula E."/>
            <person name="Henrissat B."/>
            <person name="Wiebenga A."/>
            <person name="Lubbers R.J."/>
            <person name="Gomes A.C."/>
            <person name="Makela M.R."/>
            <person name="Stajich J."/>
            <person name="Grigoriev I.V."/>
            <person name="Mortensen U.H."/>
            <person name="De vries R.P."/>
            <person name="Baker S.E."/>
            <person name="Andersen M.R."/>
        </authorList>
    </citation>
    <scope>NUCLEOTIDE SEQUENCE [LARGE SCALE GENOMIC DNA]</scope>
    <source>
        <strain evidence="2 3">CBS 600.67</strain>
    </source>
</reference>
<evidence type="ECO:0000256" key="1">
    <source>
        <dbReference type="SAM" id="MobiDB-lite"/>
    </source>
</evidence>
<name>A0ABR4HHY1_9EURO</name>
<protein>
    <submittedName>
        <fullName evidence="2">Uncharacterized protein</fullName>
    </submittedName>
</protein>
<keyword evidence="3" id="KW-1185">Reference proteome</keyword>
<proteinExistence type="predicted"/>
<sequence>MSSSMWKERAISMGIMVALRRALLSILTGLLLLSANADAASEAHRIGFPLLRDIWTSTPFASRSDHERRDPCLGGSPDVNVCPGRSGSGRPGLSGILGRRIPIRQCIR</sequence>
<gene>
    <name evidence="2" type="ORF">BDW59DRAFT_154434</name>
</gene>
<accession>A0ABR4HHY1</accession>